<dbReference type="Pfam" id="PF13524">
    <property type="entry name" value="Glyco_trans_1_2"/>
    <property type="match status" value="1"/>
</dbReference>
<accession>A0AA41XG66</accession>
<comment type="caution">
    <text evidence="3">The sequence shown here is derived from an EMBL/GenBank/DDBJ whole genome shotgun (WGS) entry which is preliminary data.</text>
</comment>
<proteinExistence type="predicted"/>
<evidence type="ECO:0000259" key="2">
    <source>
        <dbReference type="Pfam" id="PF13524"/>
    </source>
</evidence>
<name>A0AA41XG66_9MICO</name>
<dbReference type="SUPFAM" id="SSF53756">
    <property type="entry name" value="UDP-Glycosyltransferase/glycogen phosphorylase"/>
    <property type="match status" value="1"/>
</dbReference>
<organism evidence="3 4">
    <name type="scientific">Herbiconiux oxytropis</name>
    <dbReference type="NCBI Taxonomy" id="2970915"/>
    <lineage>
        <taxon>Bacteria</taxon>
        <taxon>Bacillati</taxon>
        <taxon>Actinomycetota</taxon>
        <taxon>Actinomycetes</taxon>
        <taxon>Micrococcales</taxon>
        <taxon>Microbacteriaceae</taxon>
        <taxon>Herbiconiux</taxon>
    </lineage>
</organism>
<dbReference type="EMBL" id="JANLCK010000003">
    <property type="protein sequence ID" value="MCS5725609.1"/>
    <property type="molecule type" value="Genomic_DNA"/>
</dbReference>
<feature type="domain" description="Spore protein YkvP/CgeB glycosyl transferase-like" evidence="2">
    <location>
        <begin position="189"/>
        <end position="319"/>
    </location>
</feature>
<dbReference type="InterPro" id="IPR055259">
    <property type="entry name" value="YkvP/CgeB_Glyco_trans-like"/>
</dbReference>
<reference evidence="3" key="1">
    <citation type="submission" date="2022-08" db="EMBL/GenBank/DDBJ databases">
        <authorList>
            <person name="Deng Y."/>
            <person name="Han X.-F."/>
            <person name="Zhang Y.-Q."/>
        </authorList>
    </citation>
    <scope>NUCLEOTIDE SEQUENCE</scope>
    <source>
        <strain evidence="3">CPCC 203407</strain>
    </source>
</reference>
<evidence type="ECO:0000313" key="3">
    <source>
        <dbReference type="EMBL" id="MCS5725609.1"/>
    </source>
</evidence>
<feature type="coiled-coil region" evidence="1">
    <location>
        <begin position="365"/>
        <end position="392"/>
    </location>
</feature>
<sequence>MEYERPPVIDDRQREHYDEIVAGLHADGDAGRIAFAVSTDDLDAGRGDLFVALGLAKYLARRGWGVRLWPMSQWGERLEGVDAVVSMLESFVPGLVPPHAARIAWVRNWTETWLEQPFLREFDAVWSSSSASAEVLAEAYGRAVDVVPIAADAELFSPAEGRRGLTVVSSVNHWGRPRRIHSVLGDLGARVDVTLFGEQGDGAAVSHVAHAGRISYFGLPDVYRRSLVVLDDVIEQAAVYGNQNSRLFESISAGALPVTNTRAGLDELGLDAVPTYSGAEDLAEVVERFGRDLDAFTARTDELSAVVRERHTFEVRAAETEPLIRAAIGRAEDRAEPSYLFAALATERAGQIYTSTISDIRLAEIERRDRRIDDLERAVEAAEGRIERLNSTLFDAWQELEAQRRRKIARVERSMRGGASTALALPGRVRSALSRWSG</sequence>
<dbReference type="AlphaFoldDB" id="A0AA41XG66"/>
<dbReference type="Proteomes" id="UP001165587">
    <property type="component" value="Unassembled WGS sequence"/>
</dbReference>
<keyword evidence="4" id="KW-1185">Reference proteome</keyword>
<gene>
    <name evidence="3" type="ORF">N1028_06835</name>
</gene>
<evidence type="ECO:0000313" key="4">
    <source>
        <dbReference type="Proteomes" id="UP001165587"/>
    </source>
</evidence>
<protein>
    <recommendedName>
        <fullName evidence="2">Spore protein YkvP/CgeB glycosyl transferase-like domain-containing protein</fullName>
    </recommendedName>
</protein>
<dbReference type="RefSeq" id="WP_259526137.1">
    <property type="nucleotide sequence ID" value="NZ_JANLCK010000003.1"/>
</dbReference>
<evidence type="ECO:0000256" key="1">
    <source>
        <dbReference type="SAM" id="Coils"/>
    </source>
</evidence>
<keyword evidence="1" id="KW-0175">Coiled coil</keyword>